<feature type="transmembrane region" description="Helical" evidence="1">
    <location>
        <begin position="219"/>
        <end position="241"/>
    </location>
</feature>
<name>A0A4P6YUA1_9LACO</name>
<evidence type="ECO:0000256" key="1">
    <source>
        <dbReference type="SAM" id="Phobius"/>
    </source>
</evidence>
<evidence type="ECO:0000313" key="3">
    <source>
        <dbReference type="Proteomes" id="UP000292886"/>
    </source>
</evidence>
<dbReference type="OrthoDB" id="2234228at2"/>
<proteinExistence type="predicted"/>
<protein>
    <submittedName>
        <fullName evidence="2">Transporter</fullName>
    </submittedName>
</protein>
<dbReference type="EMBL" id="CP037940">
    <property type="protein sequence ID" value="QBO36291.1"/>
    <property type="molecule type" value="Genomic_DNA"/>
</dbReference>
<dbReference type="AlphaFoldDB" id="A0A4P6YUA1"/>
<feature type="transmembrane region" description="Helical" evidence="1">
    <location>
        <begin position="20"/>
        <end position="38"/>
    </location>
</feature>
<dbReference type="RefSeq" id="WP_133363368.1">
    <property type="nucleotide sequence ID" value="NZ_CP037940.1"/>
</dbReference>
<feature type="transmembrane region" description="Helical" evidence="1">
    <location>
        <begin position="101"/>
        <end position="129"/>
    </location>
</feature>
<gene>
    <name evidence="2" type="ORF">EQG49_07350</name>
</gene>
<dbReference type="CDD" id="cd21809">
    <property type="entry name" value="ABC-2_lan_permease-like"/>
    <property type="match status" value="1"/>
</dbReference>
<dbReference type="KEGG" id="wei:EQG49_07350"/>
<keyword evidence="1" id="KW-0472">Membrane</keyword>
<evidence type="ECO:0000313" key="2">
    <source>
        <dbReference type="EMBL" id="QBO36291.1"/>
    </source>
</evidence>
<keyword evidence="3" id="KW-1185">Reference proteome</keyword>
<feature type="transmembrane region" description="Helical" evidence="1">
    <location>
        <begin position="58"/>
        <end position="80"/>
    </location>
</feature>
<dbReference type="Pfam" id="PF12730">
    <property type="entry name" value="ABC2_membrane_4"/>
    <property type="match status" value="1"/>
</dbReference>
<organism evidence="2 3">
    <name type="scientific">Periweissella cryptocerci</name>
    <dbReference type="NCBI Taxonomy" id="2506420"/>
    <lineage>
        <taxon>Bacteria</taxon>
        <taxon>Bacillati</taxon>
        <taxon>Bacillota</taxon>
        <taxon>Bacilli</taxon>
        <taxon>Lactobacillales</taxon>
        <taxon>Lactobacillaceae</taxon>
        <taxon>Periweissella</taxon>
    </lineage>
</organism>
<reference evidence="3" key="1">
    <citation type="submission" date="2019-03" db="EMBL/GenBank/DDBJ databases">
        <title>Weissella sp. 26KH-42 Genome sequencing.</title>
        <authorList>
            <person name="Heo J."/>
            <person name="Kim S.-J."/>
            <person name="Kim J.-S."/>
            <person name="Hong S.-B."/>
            <person name="Kwon S.-W."/>
        </authorList>
    </citation>
    <scope>NUCLEOTIDE SEQUENCE [LARGE SCALE GENOMIC DNA]</scope>
    <source>
        <strain evidence="3">26KH-42</strain>
    </source>
</reference>
<keyword evidence="1" id="KW-0812">Transmembrane</keyword>
<sequence>MLELIRIEAKKMKHSFSMGMLLIGEVVGLLFGTILYVMNAGVFKAEHSQWLALWSEGTVFSSQIFIPLFTAIVVALICKVDIDNKNFERMAQLPLKPLKIIIAKFCYLSLITLVAQIIFLVLFVVIGAVLRFPWMHNVSQFIRWTFMGWIGLLAIIAIQFLISLLMNSLAISVLVSFAASIGGFVVALLSKNVVTYYPFSQMMIGIHSKELFGMSATQVITFLITVFTCIVFGLILTNVVLTKRLRR</sequence>
<keyword evidence="1" id="KW-1133">Transmembrane helix</keyword>
<feature type="transmembrane region" description="Helical" evidence="1">
    <location>
        <begin position="141"/>
        <end position="162"/>
    </location>
</feature>
<accession>A0A4P6YUA1</accession>
<feature type="transmembrane region" description="Helical" evidence="1">
    <location>
        <begin position="169"/>
        <end position="189"/>
    </location>
</feature>
<dbReference type="Proteomes" id="UP000292886">
    <property type="component" value="Chromosome"/>
</dbReference>